<feature type="chain" id="PRO_5039254634" description="Glycoside hydrolase family 29 N-terminal domain-containing protein" evidence="1">
    <location>
        <begin position="26"/>
        <end position="605"/>
    </location>
</feature>
<dbReference type="Gene3D" id="2.80.10.50">
    <property type="match status" value="1"/>
</dbReference>
<evidence type="ECO:0000313" key="3">
    <source>
        <dbReference type="EMBL" id="SEE50857.1"/>
    </source>
</evidence>
<keyword evidence="4" id="KW-1185">Reference proteome</keyword>
<dbReference type="InterPro" id="IPR057739">
    <property type="entry name" value="Glyco_hydro_29_N"/>
</dbReference>
<evidence type="ECO:0000313" key="4">
    <source>
        <dbReference type="Proteomes" id="UP000181980"/>
    </source>
</evidence>
<dbReference type="GO" id="GO:0004560">
    <property type="term" value="F:alpha-L-fucosidase activity"/>
    <property type="evidence" value="ECO:0007669"/>
    <property type="project" value="InterPro"/>
</dbReference>
<proteinExistence type="predicted"/>
<dbReference type="Gene3D" id="2.60.120.260">
    <property type="entry name" value="Galactose-binding domain-like"/>
    <property type="match status" value="1"/>
</dbReference>
<accession>A0A1H5JF46</accession>
<keyword evidence="1" id="KW-0732">Signal</keyword>
<name>A0A1H5JF46_9ACTN</name>
<gene>
    <name evidence="3" type="ORF">SAMN04488561_1551</name>
</gene>
<dbReference type="InterPro" id="IPR035992">
    <property type="entry name" value="Ricin_B-like_lectins"/>
</dbReference>
<dbReference type="CDD" id="cd00161">
    <property type="entry name" value="beta-trefoil_Ricin-like"/>
    <property type="match status" value="1"/>
</dbReference>
<feature type="domain" description="Glycoside hydrolase family 29 N-terminal" evidence="2">
    <location>
        <begin position="66"/>
        <end position="252"/>
    </location>
</feature>
<dbReference type="SUPFAM" id="SSF50370">
    <property type="entry name" value="Ricin B-like lectins"/>
    <property type="match status" value="1"/>
</dbReference>
<dbReference type="SUPFAM" id="SSF51445">
    <property type="entry name" value="(Trans)glycosidases"/>
    <property type="match status" value="1"/>
</dbReference>
<dbReference type="EMBL" id="FNUC01000003">
    <property type="protein sequence ID" value="SEE50857.1"/>
    <property type="molecule type" value="Genomic_DNA"/>
</dbReference>
<evidence type="ECO:0000259" key="2">
    <source>
        <dbReference type="Pfam" id="PF01120"/>
    </source>
</evidence>
<sequence length="605" mass="64424">MGHTFKRWLAAAAAGAVGLAGTVLAPAPAAATGGSATDWMSGGWGVMTHYLAESEPVTGEMPTVEEWEARVDGYDVEAVADQIEATGADWMIFSVGQISGFWAAPNARYDELVPATAEHPSRLATRDLVADLGEALHDRGLRLIVYFVTDPPRNDPYADAQLSGGTPSGANGNDTFRDNWRTVFAEYAAQWGTSVDGWWIDGAWQPNEEDYYTSFVTTAQRHNADTVVTLNPGLGTLCSAVGTDYTAGEARPTDLPVFHDGRYVNCPGVAQTQVHYLSYAQGTWGSKPDAPMALTTAQFVNTTRAVTDYGGAVTWDVGFHREDGTLSDAAMAQFAALREGPRAGEQMDDADATDPRLRYSSGWSDDNPGECGAGDCLSAKHPRAKAQLTFTGTGFTWYGNTGPEFGPRAAVRVDGRLVDIVETWSDTPRTGVALSTVRGLRHGRHTVEIAALGNGYVTIDSVATYVARPSSGLTVVGTGLEVAVQSPTTGCGVPVVQVAPGTAANQTFHPLLTSEGHERLIAHHSGQSIVVQSASTQPGTPIIQCQYSLASPTNDEWLREDLGDGRFRLKNRHSGLYLTASSTEPGASMVQTTWSGSPLQIFTQS</sequence>
<dbReference type="Gene3D" id="3.20.20.80">
    <property type="entry name" value="Glycosidases"/>
    <property type="match status" value="1"/>
</dbReference>
<protein>
    <recommendedName>
        <fullName evidence="2">Glycoside hydrolase family 29 N-terminal domain-containing protein</fullName>
    </recommendedName>
</protein>
<evidence type="ECO:0000256" key="1">
    <source>
        <dbReference type="SAM" id="SignalP"/>
    </source>
</evidence>
<dbReference type="GO" id="GO:0005975">
    <property type="term" value="P:carbohydrate metabolic process"/>
    <property type="evidence" value="ECO:0007669"/>
    <property type="project" value="InterPro"/>
</dbReference>
<organism evidence="3 4">
    <name type="scientific">Jiangella alba</name>
    <dbReference type="NCBI Taxonomy" id="561176"/>
    <lineage>
        <taxon>Bacteria</taxon>
        <taxon>Bacillati</taxon>
        <taxon>Actinomycetota</taxon>
        <taxon>Actinomycetes</taxon>
        <taxon>Jiangellales</taxon>
        <taxon>Jiangellaceae</taxon>
        <taxon>Jiangella</taxon>
    </lineage>
</organism>
<dbReference type="Proteomes" id="UP000181980">
    <property type="component" value="Unassembled WGS sequence"/>
</dbReference>
<feature type="signal peptide" evidence="1">
    <location>
        <begin position="1"/>
        <end position="25"/>
    </location>
</feature>
<reference evidence="4" key="1">
    <citation type="submission" date="2016-10" db="EMBL/GenBank/DDBJ databases">
        <authorList>
            <person name="Varghese N."/>
            <person name="Submissions S."/>
        </authorList>
    </citation>
    <scope>NUCLEOTIDE SEQUENCE [LARGE SCALE GENOMIC DNA]</scope>
    <source>
        <strain evidence="4">DSM 45237</strain>
    </source>
</reference>
<dbReference type="Pfam" id="PF01120">
    <property type="entry name" value="Alpha_L_fucos"/>
    <property type="match status" value="1"/>
</dbReference>
<dbReference type="AlphaFoldDB" id="A0A1H5JF46"/>
<dbReference type="InterPro" id="IPR017853">
    <property type="entry name" value="GH"/>
</dbReference>